<feature type="coiled-coil region" evidence="1">
    <location>
        <begin position="29"/>
        <end position="151"/>
    </location>
</feature>
<evidence type="ECO:0000313" key="3">
    <source>
        <dbReference type="Proteomes" id="UP000576082"/>
    </source>
</evidence>
<gene>
    <name evidence="2" type="ORF">HHU12_34210</name>
</gene>
<reference evidence="2 3" key="1">
    <citation type="submission" date="2020-04" db="EMBL/GenBank/DDBJ databases">
        <title>Flammeovirga sp. SR4, a novel species isolated from seawater.</title>
        <authorList>
            <person name="Wang X."/>
        </authorList>
    </citation>
    <scope>NUCLEOTIDE SEQUENCE [LARGE SCALE GENOMIC DNA]</scope>
    <source>
        <strain evidence="2 3">ATCC 23126</strain>
    </source>
</reference>
<protein>
    <submittedName>
        <fullName evidence="2">Uncharacterized protein</fullName>
    </submittedName>
</protein>
<accession>A0A7X9S286</accession>
<proteinExistence type="predicted"/>
<dbReference type="Proteomes" id="UP000576082">
    <property type="component" value="Unassembled WGS sequence"/>
</dbReference>
<comment type="caution">
    <text evidence="2">The sequence shown here is derived from an EMBL/GenBank/DDBJ whole genome shotgun (WGS) entry which is preliminary data.</text>
</comment>
<dbReference type="RefSeq" id="WP_169661189.1">
    <property type="nucleotide sequence ID" value="NZ_JABANE010000332.1"/>
</dbReference>
<organism evidence="2 3">
    <name type="scientific">Flammeovirga aprica JL-4</name>
    <dbReference type="NCBI Taxonomy" id="694437"/>
    <lineage>
        <taxon>Bacteria</taxon>
        <taxon>Pseudomonadati</taxon>
        <taxon>Bacteroidota</taxon>
        <taxon>Cytophagia</taxon>
        <taxon>Cytophagales</taxon>
        <taxon>Flammeovirgaceae</taxon>
        <taxon>Flammeovirga</taxon>
    </lineage>
</organism>
<sequence>EVKRKEKTRRLNQFKKDFQEKENGIRSAIESYKQEIQRAIEVLIEQKNEELSGKGVDKQHLEKLSLQIKNHKAELDYIQEHQQLVFEYDKDKREFIDKQKTFENEMLHEEEKLNNLVAEFSNSLNVLEENYKEVKQQLFEVNQSIQTYEAELKVYAEQKDDDKLIALEEYATTVTSLEGDLTFDELHRKVYQTFDALEEKKNTLYTKLKNYLGKFTINSVLKFPSVEELESKGVREIGERLKEFVREDKIAEIEKIFNERFANIINIFGT</sequence>
<feature type="non-terminal residue" evidence="2">
    <location>
        <position position="270"/>
    </location>
</feature>
<name>A0A7X9S286_9BACT</name>
<dbReference type="EMBL" id="JABANE010000332">
    <property type="protein sequence ID" value="NME73055.1"/>
    <property type="molecule type" value="Genomic_DNA"/>
</dbReference>
<keyword evidence="1" id="KW-0175">Coiled coil</keyword>
<evidence type="ECO:0000256" key="1">
    <source>
        <dbReference type="SAM" id="Coils"/>
    </source>
</evidence>
<feature type="non-terminal residue" evidence="2">
    <location>
        <position position="1"/>
    </location>
</feature>
<keyword evidence="3" id="KW-1185">Reference proteome</keyword>
<evidence type="ECO:0000313" key="2">
    <source>
        <dbReference type="EMBL" id="NME73055.1"/>
    </source>
</evidence>
<dbReference type="AlphaFoldDB" id="A0A7X9S286"/>